<dbReference type="Gene3D" id="1.20.5.170">
    <property type="match status" value="1"/>
</dbReference>
<dbReference type="VEuPathDB" id="ToxoDB:EPH_0012910"/>
<proteinExistence type="predicted"/>
<accession>U6G6Y4</accession>
<reference evidence="2" key="2">
    <citation type="submission" date="2013-10" db="EMBL/GenBank/DDBJ databases">
        <authorList>
            <person name="Aslett M."/>
        </authorList>
    </citation>
    <scope>NUCLEOTIDE SEQUENCE [LARGE SCALE GENOMIC DNA]</scope>
    <source>
        <strain evidence="2">Houghton</strain>
    </source>
</reference>
<gene>
    <name evidence="2" type="ORF">EPH_0012910</name>
</gene>
<dbReference type="EMBL" id="HG690308">
    <property type="protein sequence ID" value="CDI74389.1"/>
    <property type="molecule type" value="Genomic_DNA"/>
</dbReference>
<dbReference type="Proteomes" id="UP000018201">
    <property type="component" value="Unassembled WGS sequence"/>
</dbReference>
<organism evidence="2 3">
    <name type="scientific">Eimeria praecox</name>
    <dbReference type="NCBI Taxonomy" id="51316"/>
    <lineage>
        <taxon>Eukaryota</taxon>
        <taxon>Sar</taxon>
        <taxon>Alveolata</taxon>
        <taxon>Apicomplexa</taxon>
        <taxon>Conoidasida</taxon>
        <taxon>Coccidia</taxon>
        <taxon>Eucoccidiorida</taxon>
        <taxon>Eimeriorina</taxon>
        <taxon>Eimeriidae</taxon>
        <taxon>Eimeria</taxon>
    </lineage>
</organism>
<sequence>MEEDRLEKSERASAELKIQIEALSEGFNEQDRLLFTNVGALSLRNEEAKAHYQQLIQSLQKQLQAAERDVAVAEKDVATTRCLKEKELQSAKEALQQLEGELEKMTFHFAELLNVPQALQLEPLVPKPRI</sequence>
<name>U6G6Y4_9EIME</name>
<reference evidence="2" key="1">
    <citation type="submission" date="2013-10" db="EMBL/GenBank/DDBJ databases">
        <title>Genomic analysis of the causative agents of coccidiosis in chickens.</title>
        <authorList>
            <person name="Reid A.J."/>
            <person name="Blake D."/>
            <person name="Billington K."/>
            <person name="Browne H."/>
            <person name="Dunn M."/>
            <person name="Hung S."/>
            <person name="Kawahara F."/>
            <person name="Miranda-Saavedra D."/>
            <person name="Mourier T."/>
            <person name="Nagra H."/>
            <person name="Otto T.D."/>
            <person name="Rawlings N."/>
            <person name="Sanchez A."/>
            <person name="Sanders M."/>
            <person name="Subramaniam C."/>
            <person name="Tay Y."/>
            <person name="Dear P."/>
            <person name="Doerig C."/>
            <person name="Gruber A."/>
            <person name="Parkinson J."/>
            <person name="Shirley M."/>
            <person name="Wan K.L."/>
            <person name="Berriman M."/>
            <person name="Tomley F."/>
            <person name="Pain A."/>
        </authorList>
    </citation>
    <scope>NUCLEOTIDE SEQUENCE [LARGE SCALE GENOMIC DNA]</scope>
    <source>
        <strain evidence="2">Houghton</strain>
    </source>
</reference>
<evidence type="ECO:0000313" key="2">
    <source>
        <dbReference type="EMBL" id="CDI74389.1"/>
    </source>
</evidence>
<evidence type="ECO:0000256" key="1">
    <source>
        <dbReference type="SAM" id="Coils"/>
    </source>
</evidence>
<evidence type="ECO:0000313" key="3">
    <source>
        <dbReference type="Proteomes" id="UP000018201"/>
    </source>
</evidence>
<keyword evidence="1" id="KW-0175">Coiled coil</keyword>
<protein>
    <submittedName>
        <fullName evidence="2">Uncharacterized protein</fullName>
    </submittedName>
</protein>
<dbReference type="AlphaFoldDB" id="U6G6Y4"/>
<dbReference type="OrthoDB" id="347516at2759"/>
<feature type="coiled-coil region" evidence="1">
    <location>
        <begin position="6"/>
        <end position="108"/>
    </location>
</feature>
<keyword evidence="3" id="KW-1185">Reference proteome</keyword>